<dbReference type="AlphaFoldDB" id="A0A9X3I650"/>
<reference evidence="1" key="1">
    <citation type="submission" date="2022-10" db="EMBL/GenBank/DDBJ databases">
        <title>WGS of marine actinomycetes from Thailand.</title>
        <authorList>
            <person name="Thawai C."/>
        </authorList>
    </citation>
    <scope>NUCLEOTIDE SEQUENCE</scope>
    <source>
        <strain evidence="1">SW21</strain>
    </source>
</reference>
<comment type="caution">
    <text evidence="1">The sequence shown here is derived from an EMBL/GenBank/DDBJ whole genome shotgun (WGS) entry which is preliminary data.</text>
</comment>
<name>A0A9X3I650_9ACTN</name>
<gene>
    <name evidence="1" type="ORF">OSB52_20630</name>
</gene>
<dbReference type="Proteomes" id="UP001143347">
    <property type="component" value="Unassembled WGS sequence"/>
</dbReference>
<keyword evidence="2" id="KW-1185">Reference proteome</keyword>
<dbReference type="EMBL" id="JAPKFM010000028">
    <property type="protein sequence ID" value="MCX2966493.1"/>
    <property type="molecule type" value="Genomic_DNA"/>
</dbReference>
<organism evidence="1 2">
    <name type="scientific">Gordonia aquimaris</name>
    <dbReference type="NCBI Taxonomy" id="2984863"/>
    <lineage>
        <taxon>Bacteria</taxon>
        <taxon>Bacillati</taxon>
        <taxon>Actinomycetota</taxon>
        <taxon>Actinomycetes</taxon>
        <taxon>Mycobacteriales</taxon>
        <taxon>Gordoniaceae</taxon>
        <taxon>Gordonia</taxon>
    </lineage>
</organism>
<proteinExistence type="predicted"/>
<evidence type="ECO:0000313" key="2">
    <source>
        <dbReference type="Proteomes" id="UP001143347"/>
    </source>
</evidence>
<sequence>MFDPPRPVLIDMATADPSCSRPYVTAAGSVSLRVRAFGVRIEPTMPAQQTAWLQLASLH</sequence>
<protein>
    <submittedName>
        <fullName evidence="1">Uncharacterized protein</fullName>
    </submittedName>
</protein>
<accession>A0A9X3I650</accession>
<evidence type="ECO:0000313" key="1">
    <source>
        <dbReference type="EMBL" id="MCX2966493.1"/>
    </source>
</evidence>
<dbReference type="RefSeq" id="WP_266063358.1">
    <property type="nucleotide sequence ID" value="NZ_JAPKFM010000028.1"/>
</dbReference>